<organism evidence="1 2">
    <name type="scientific">Liquidambar formosana</name>
    <name type="common">Formosan gum</name>
    <dbReference type="NCBI Taxonomy" id="63359"/>
    <lineage>
        <taxon>Eukaryota</taxon>
        <taxon>Viridiplantae</taxon>
        <taxon>Streptophyta</taxon>
        <taxon>Embryophyta</taxon>
        <taxon>Tracheophyta</taxon>
        <taxon>Spermatophyta</taxon>
        <taxon>Magnoliopsida</taxon>
        <taxon>eudicotyledons</taxon>
        <taxon>Gunneridae</taxon>
        <taxon>Pentapetalae</taxon>
        <taxon>Saxifragales</taxon>
        <taxon>Altingiaceae</taxon>
        <taxon>Liquidambar</taxon>
    </lineage>
</organism>
<evidence type="ECO:0000313" key="1">
    <source>
        <dbReference type="EMBL" id="KAK9286628.1"/>
    </source>
</evidence>
<keyword evidence="2" id="KW-1185">Reference proteome</keyword>
<name>A0AAP0X5U6_LIQFO</name>
<dbReference type="Proteomes" id="UP001415857">
    <property type="component" value="Unassembled WGS sequence"/>
</dbReference>
<protein>
    <submittedName>
        <fullName evidence="1">Uncharacterized protein</fullName>
    </submittedName>
</protein>
<dbReference type="PANTHER" id="PTHR34569">
    <property type="entry name" value="EXPRESSED PROTEIN"/>
    <property type="match status" value="1"/>
</dbReference>
<dbReference type="PANTHER" id="PTHR34569:SF12">
    <property type="entry name" value="TRANSMEMBRANE PROTEIN"/>
    <property type="match status" value="1"/>
</dbReference>
<accession>A0AAP0X5U6</accession>
<dbReference type="AlphaFoldDB" id="A0AAP0X5U6"/>
<reference evidence="1 2" key="1">
    <citation type="journal article" date="2024" name="Plant J.">
        <title>Genome sequences and population genomics reveal climatic adaptation and genomic divergence between two closely related sweetgum species.</title>
        <authorList>
            <person name="Xu W.Q."/>
            <person name="Ren C.Q."/>
            <person name="Zhang X.Y."/>
            <person name="Comes H.P."/>
            <person name="Liu X.H."/>
            <person name="Li Y.G."/>
            <person name="Kettle C.J."/>
            <person name="Jalonen R."/>
            <person name="Gaisberger H."/>
            <person name="Ma Y.Z."/>
            <person name="Qiu Y.X."/>
        </authorList>
    </citation>
    <scope>NUCLEOTIDE SEQUENCE [LARGE SCALE GENOMIC DNA]</scope>
    <source>
        <strain evidence="1">Hangzhou</strain>
    </source>
</reference>
<proteinExistence type="predicted"/>
<sequence length="161" mass="18246">MAQIKDPDSEYSLTHQTSSFLIPNGIHSPVEISDIEMISIHSLTYTSLKDLLPARSPARSPSMATITSPTHNSSWHEIPIKNPLVKHAAWAYLQPMSTPPESDDRNFFLKLKDKCCYGCGIGCFAYFGEVLLQGIKQVFSERREIDDYYDDDDDEEEDKVD</sequence>
<gene>
    <name evidence="1" type="ORF">L1049_015028</name>
</gene>
<evidence type="ECO:0000313" key="2">
    <source>
        <dbReference type="Proteomes" id="UP001415857"/>
    </source>
</evidence>
<comment type="caution">
    <text evidence="1">The sequence shown here is derived from an EMBL/GenBank/DDBJ whole genome shotgun (WGS) entry which is preliminary data.</text>
</comment>
<dbReference type="EMBL" id="JBBPBK010000004">
    <property type="protein sequence ID" value="KAK9286628.1"/>
    <property type="molecule type" value="Genomic_DNA"/>
</dbReference>